<name>A0AAD6YZT9_9AGAR</name>
<gene>
    <name evidence="1" type="ORF">DFH08DRAFT_977836</name>
</gene>
<keyword evidence="2" id="KW-1185">Reference proteome</keyword>
<reference evidence="1" key="1">
    <citation type="submission" date="2023-03" db="EMBL/GenBank/DDBJ databases">
        <title>Massive genome expansion in bonnet fungi (Mycena s.s.) driven by repeated elements and novel gene families across ecological guilds.</title>
        <authorList>
            <consortium name="Lawrence Berkeley National Laboratory"/>
            <person name="Harder C.B."/>
            <person name="Miyauchi S."/>
            <person name="Viragh M."/>
            <person name="Kuo A."/>
            <person name="Thoen E."/>
            <person name="Andreopoulos B."/>
            <person name="Lu D."/>
            <person name="Skrede I."/>
            <person name="Drula E."/>
            <person name="Henrissat B."/>
            <person name="Morin E."/>
            <person name="Kohler A."/>
            <person name="Barry K."/>
            <person name="LaButti K."/>
            <person name="Morin E."/>
            <person name="Salamov A."/>
            <person name="Lipzen A."/>
            <person name="Mereny Z."/>
            <person name="Hegedus B."/>
            <person name="Baldrian P."/>
            <person name="Stursova M."/>
            <person name="Weitz H."/>
            <person name="Taylor A."/>
            <person name="Grigoriev I.V."/>
            <person name="Nagy L.G."/>
            <person name="Martin F."/>
            <person name="Kauserud H."/>
        </authorList>
    </citation>
    <scope>NUCLEOTIDE SEQUENCE</scope>
    <source>
        <strain evidence="1">CBHHK002</strain>
    </source>
</reference>
<protein>
    <submittedName>
        <fullName evidence="1">Uncharacterized protein</fullName>
    </submittedName>
</protein>
<comment type="caution">
    <text evidence="1">The sequence shown here is derived from an EMBL/GenBank/DDBJ whole genome shotgun (WGS) entry which is preliminary data.</text>
</comment>
<evidence type="ECO:0000313" key="1">
    <source>
        <dbReference type="EMBL" id="KAJ7302414.1"/>
    </source>
</evidence>
<accession>A0AAD6YZT9</accession>
<proteinExistence type="predicted"/>
<sequence length="216" mass="23553">MVRAFTLFFRDISADLRLFCPTLRSPSPLLHSSSFLRPNRSSLHRIPLPSPTIDYSPSPSRVPSSIHRSLHLPLHALPSHLTPCNPSPALSLSLTPSCFLMHLPVPATLRPSSASLPPLLPSLLLASIFRLPLAASLASSTSFLLPLLLPASSLFVASRPSLSPCLAFPSSPSPLRLPLFGSLVSSHLPRYPPRVRRLPFPFPHLLRLSFASSHPR</sequence>
<evidence type="ECO:0000313" key="2">
    <source>
        <dbReference type="Proteomes" id="UP001218218"/>
    </source>
</evidence>
<dbReference type="AlphaFoldDB" id="A0AAD6YZT9"/>
<dbReference type="Proteomes" id="UP001218218">
    <property type="component" value="Unassembled WGS sequence"/>
</dbReference>
<dbReference type="EMBL" id="JARIHO010000116">
    <property type="protein sequence ID" value="KAJ7302414.1"/>
    <property type="molecule type" value="Genomic_DNA"/>
</dbReference>
<organism evidence="1 2">
    <name type="scientific">Mycena albidolilacea</name>
    <dbReference type="NCBI Taxonomy" id="1033008"/>
    <lineage>
        <taxon>Eukaryota</taxon>
        <taxon>Fungi</taxon>
        <taxon>Dikarya</taxon>
        <taxon>Basidiomycota</taxon>
        <taxon>Agaricomycotina</taxon>
        <taxon>Agaricomycetes</taxon>
        <taxon>Agaricomycetidae</taxon>
        <taxon>Agaricales</taxon>
        <taxon>Marasmiineae</taxon>
        <taxon>Mycenaceae</taxon>
        <taxon>Mycena</taxon>
    </lineage>
</organism>